<keyword evidence="1" id="KW-0862">Zinc</keyword>
<keyword evidence="1" id="KW-0479">Metal-binding</keyword>
<dbReference type="EC" id="1.15.1.1" evidence="1"/>
<comment type="cofactor">
    <cofactor evidence="1">
        <name>Zn(2+)</name>
        <dbReference type="ChEBI" id="CHEBI:29105"/>
    </cofactor>
    <text evidence="1">Binds 1 zinc ion per subunit.</text>
</comment>
<organism evidence="4 5">
    <name type="scientific">Daphnia magna</name>
    <dbReference type="NCBI Taxonomy" id="35525"/>
    <lineage>
        <taxon>Eukaryota</taxon>
        <taxon>Metazoa</taxon>
        <taxon>Ecdysozoa</taxon>
        <taxon>Arthropoda</taxon>
        <taxon>Crustacea</taxon>
        <taxon>Branchiopoda</taxon>
        <taxon>Diplostraca</taxon>
        <taxon>Cladocera</taxon>
        <taxon>Anomopoda</taxon>
        <taxon>Daphniidae</taxon>
        <taxon>Daphnia</taxon>
    </lineage>
</organism>
<evidence type="ECO:0000256" key="2">
    <source>
        <dbReference type="SAM" id="SignalP"/>
    </source>
</evidence>
<dbReference type="PANTHER" id="PTHR10003">
    <property type="entry name" value="SUPEROXIDE DISMUTASE CU-ZN -RELATED"/>
    <property type="match status" value="1"/>
</dbReference>
<evidence type="ECO:0000313" key="4">
    <source>
        <dbReference type="EMBL" id="KAK4005981.1"/>
    </source>
</evidence>
<gene>
    <name evidence="4" type="ORF">OUZ56_011113</name>
</gene>
<reference evidence="4 5" key="1">
    <citation type="journal article" date="2023" name="Nucleic Acids Res.">
        <title>The hologenome of Daphnia magna reveals possible DNA methylation and microbiome-mediated evolution of the host genome.</title>
        <authorList>
            <person name="Chaturvedi A."/>
            <person name="Li X."/>
            <person name="Dhandapani V."/>
            <person name="Marshall H."/>
            <person name="Kissane S."/>
            <person name="Cuenca-Cambronero M."/>
            <person name="Asole G."/>
            <person name="Calvet F."/>
            <person name="Ruiz-Romero M."/>
            <person name="Marangio P."/>
            <person name="Guigo R."/>
            <person name="Rago D."/>
            <person name="Mirbahai L."/>
            <person name="Eastwood N."/>
            <person name="Colbourne J.K."/>
            <person name="Zhou J."/>
            <person name="Mallon E."/>
            <person name="Orsini L."/>
        </authorList>
    </citation>
    <scope>NUCLEOTIDE SEQUENCE [LARGE SCALE GENOMIC DNA]</scope>
    <source>
        <strain evidence="4">LRV0_1</strain>
    </source>
</reference>
<comment type="function">
    <text evidence="1">Destroys radicals which are normally produced within the cells and which are toxic to biological systems.</text>
</comment>
<name>A0ABQ9YZF6_9CRUS</name>
<dbReference type="InterPro" id="IPR024134">
    <property type="entry name" value="SOD_Cu/Zn_/chaperone"/>
</dbReference>
<keyword evidence="2" id="KW-0732">Signal</keyword>
<dbReference type="InterPro" id="IPR018152">
    <property type="entry name" value="SOD_Cu/Zn_BS"/>
</dbReference>
<dbReference type="Gene3D" id="2.60.40.200">
    <property type="entry name" value="Superoxide dismutase, copper/zinc binding domain"/>
    <property type="match status" value="1"/>
</dbReference>
<dbReference type="InterPro" id="IPR001424">
    <property type="entry name" value="SOD_Cu_Zn_dom"/>
</dbReference>
<keyword evidence="1" id="KW-0560">Oxidoreductase</keyword>
<accession>A0ABQ9YZF6</accession>
<evidence type="ECO:0000259" key="3">
    <source>
        <dbReference type="Pfam" id="PF00080"/>
    </source>
</evidence>
<feature type="chain" id="PRO_5046066923" description="Superoxide dismutase [Cu-Zn]" evidence="2">
    <location>
        <begin position="22"/>
        <end position="178"/>
    </location>
</feature>
<sequence>MPSSAALFCLLVSMLAGSCWTQDLNARVFLAGKSPVSGVLDLTESAAAGGVRIVGRITGLTPGKHGFHVHQFGDVFSKGCDSTGPHYNPRKALHGAPHDGPDQRHAGDLGNIVADDQGLAVINFVDTVVSLSGPESILGRAFVVHAAEDDLGRVENEGSTKTGNAGARLACGIIAIVP</sequence>
<protein>
    <recommendedName>
        <fullName evidence="1">Superoxide dismutase [Cu-Zn]</fullName>
        <ecNumber evidence="1">1.15.1.1</ecNumber>
    </recommendedName>
</protein>
<dbReference type="CDD" id="cd00305">
    <property type="entry name" value="Cu-Zn_Superoxide_Dismutase"/>
    <property type="match status" value="1"/>
</dbReference>
<feature type="domain" description="Superoxide dismutase copper/zinc binding" evidence="3">
    <location>
        <begin position="36"/>
        <end position="174"/>
    </location>
</feature>
<dbReference type="EMBL" id="JAOYFB010000002">
    <property type="protein sequence ID" value="KAK4005981.1"/>
    <property type="molecule type" value="Genomic_DNA"/>
</dbReference>
<evidence type="ECO:0000256" key="1">
    <source>
        <dbReference type="RuleBase" id="RU000393"/>
    </source>
</evidence>
<dbReference type="Proteomes" id="UP001234178">
    <property type="component" value="Unassembled WGS sequence"/>
</dbReference>
<keyword evidence="5" id="KW-1185">Reference proteome</keyword>
<comment type="caution">
    <text evidence="4">The sequence shown here is derived from an EMBL/GenBank/DDBJ whole genome shotgun (WGS) entry which is preliminary data.</text>
</comment>
<keyword evidence="1" id="KW-0186">Copper</keyword>
<proteinExistence type="inferred from homology"/>
<comment type="catalytic activity">
    <reaction evidence="1">
        <text>2 superoxide + 2 H(+) = H2O2 + O2</text>
        <dbReference type="Rhea" id="RHEA:20696"/>
        <dbReference type="ChEBI" id="CHEBI:15378"/>
        <dbReference type="ChEBI" id="CHEBI:15379"/>
        <dbReference type="ChEBI" id="CHEBI:16240"/>
        <dbReference type="ChEBI" id="CHEBI:18421"/>
        <dbReference type="EC" id="1.15.1.1"/>
    </reaction>
</comment>
<dbReference type="Pfam" id="PF00080">
    <property type="entry name" value="Sod_Cu"/>
    <property type="match status" value="1"/>
</dbReference>
<comment type="cofactor">
    <cofactor evidence="1">
        <name>Cu cation</name>
        <dbReference type="ChEBI" id="CHEBI:23378"/>
    </cofactor>
    <text evidence="1">Binds 1 copper ion per subunit.</text>
</comment>
<feature type="signal peptide" evidence="2">
    <location>
        <begin position="1"/>
        <end position="21"/>
    </location>
</feature>
<dbReference type="PRINTS" id="PR00068">
    <property type="entry name" value="CUZNDISMTASE"/>
</dbReference>
<evidence type="ECO:0000313" key="5">
    <source>
        <dbReference type="Proteomes" id="UP001234178"/>
    </source>
</evidence>
<dbReference type="InterPro" id="IPR036423">
    <property type="entry name" value="SOD-like_Cu/Zn_dom_sf"/>
</dbReference>
<comment type="similarity">
    <text evidence="1">Belongs to the Cu-Zn superoxide dismutase family.</text>
</comment>
<dbReference type="PROSITE" id="PS00332">
    <property type="entry name" value="SOD_CU_ZN_2"/>
    <property type="match status" value="1"/>
</dbReference>
<dbReference type="SUPFAM" id="SSF49329">
    <property type="entry name" value="Cu,Zn superoxide dismutase-like"/>
    <property type="match status" value="1"/>
</dbReference>